<evidence type="ECO:0000256" key="1">
    <source>
        <dbReference type="ARBA" id="ARBA00010617"/>
    </source>
</evidence>
<evidence type="ECO:0000256" key="5">
    <source>
        <dbReference type="ARBA" id="ARBA00023004"/>
    </source>
</evidence>
<dbReference type="InterPro" id="IPR036396">
    <property type="entry name" value="Cyt_P450_sf"/>
</dbReference>
<dbReference type="RefSeq" id="WP_377044340.1">
    <property type="nucleotide sequence ID" value="NZ_JBHLUN010000006.1"/>
</dbReference>
<evidence type="ECO:0000256" key="3">
    <source>
        <dbReference type="ARBA" id="ARBA00022723"/>
    </source>
</evidence>
<dbReference type="SUPFAM" id="SSF48264">
    <property type="entry name" value="Cytochrome P450"/>
    <property type="match status" value="1"/>
</dbReference>
<proteinExistence type="inferred from homology"/>
<dbReference type="InterPro" id="IPR050196">
    <property type="entry name" value="Cytochrome_P450_Monoox"/>
</dbReference>
<dbReference type="InterPro" id="IPR001128">
    <property type="entry name" value="Cyt_P450"/>
</dbReference>
<dbReference type="PRINTS" id="PR00463">
    <property type="entry name" value="EP450I"/>
</dbReference>
<evidence type="ECO:0000313" key="9">
    <source>
        <dbReference type="Proteomes" id="UP001589865"/>
    </source>
</evidence>
<dbReference type="Gene3D" id="1.10.630.10">
    <property type="entry name" value="Cytochrome P450"/>
    <property type="match status" value="1"/>
</dbReference>
<comment type="similarity">
    <text evidence="1 7">Belongs to the cytochrome P450 family.</text>
</comment>
<keyword evidence="4 7" id="KW-0560">Oxidoreductase</keyword>
<keyword evidence="6 7" id="KW-0503">Monooxygenase</keyword>
<name>A0ABV6JSA3_9PROT</name>
<evidence type="ECO:0000256" key="4">
    <source>
        <dbReference type="ARBA" id="ARBA00023002"/>
    </source>
</evidence>
<dbReference type="PANTHER" id="PTHR24291">
    <property type="entry name" value="CYTOCHROME P450 FAMILY 4"/>
    <property type="match status" value="1"/>
</dbReference>
<keyword evidence="3 7" id="KW-0479">Metal-binding</keyword>
<dbReference type="PROSITE" id="PS00086">
    <property type="entry name" value="CYTOCHROME_P450"/>
    <property type="match status" value="1"/>
</dbReference>
<dbReference type="InterPro" id="IPR017972">
    <property type="entry name" value="Cyt_P450_CS"/>
</dbReference>
<reference evidence="8 9" key="1">
    <citation type="submission" date="2024-09" db="EMBL/GenBank/DDBJ databases">
        <authorList>
            <person name="Sun Q."/>
            <person name="Mori K."/>
        </authorList>
    </citation>
    <scope>NUCLEOTIDE SEQUENCE [LARGE SCALE GENOMIC DNA]</scope>
    <source>
        <strain evidence="8 9">TBRC 5777</strain>
    </source>
</reference>
<sequence length="453" mass="49732">MNQPLAPMARLSAAPLPPLALLRAILRNPMEAIPAATLREPILLQPFLGRGRVFVMAPDLVGQVLNAEAESFHKAEAMQRALKPALGEGLLTAEDEHWRRQRRAAAPIFRHDRLLGFLPAMIAAAGRTRARWAAQPNEQPLDLGHEMMRTTFDIIVETMLSGHNDIDVDRVERSITDYLGATSWAIALAMLRAPLGTPHPGRGRADRARHYLRGELLRLVAARRGAAERDDLISLLLRAADPESGEAMDDRAIADNLLTFVTAGHETTALALCWSLYLLATHPEAEARVLGEIAAVTGGAPLEPGHVPKLHYTRQVFQEALRLYPPAPIVARSARRDVQLGGLAVRAGTPVYIPVYSVHRHRSLWEEPDRFDPDRFAPEAVKARHRYSFLPFGAGPRICIGAAFATLEAVAILATLLPAFRLAPAGNERPELLMRITLRPSPAMRMLASPRAA</sequence>
<keyword evidence="5 7" id="KW-0408">Iron</keyword>
<dbReference type="EMBL" id="JBHLUN010000006">
    <property type="protein sequence ID" value="MFC0408589.1"/>
    <property type="molecule type" value="Genomic_DNA"/>
</dbReference>
<accession>A0ABV6JSA3</accession>
<comment type="caution">
    <text evidence="8">The sequence shown here is derived from an EMBL/GenBank/DDBJ whole genome shotgun (WGS) entry which is preliminary data.</text>
</comment>
<dbReference type="Proteomes" id="UP001589865">
    <property type="component" value="Unassembled WGS sequence"/>
</dbReference>
<evidence type="ECO:0000256" key="6">
    <source>
        <dbReference type="ARBA" id="ARBA00023033"/>
    </source>
</evidence>
<evidence type="ECO:0000313" key="8">
    <source>
        <dbReference type="EMBL" id="MFC0408589.1"/>
    </source>
</evidence>
<organism evidence="8 9">
    <name type="scientific">Roseomonas elaeocarpi</name>
    <dbReference type="NCBI Taxonomy" id="907779"/>
    <lineage>
        <taxon>Bacteria</taxon>
        <taxon>Pseudomonadati</taxon>
        <taxon>Pseudomonadota</taxon>
        <taxon>Alphaproteobacteria</taxon>
        <taxon>Acetobacterales</taxon>
        <taxon>Roseomonadaceae</taxon>
        <taxon>Roseomonas</taxon>
    </lineage>
</organism>
<dbReference type="PRINTS" id="PR00385">
    <property type="entry name" value="P450"/>
</dbReference>
<keyword evidence="2 7" id="KW-0349">Heme</keyword>
<gene>
    <name evidence="8" type="ORF">ACFFGY_10040</name>
</gene>
<dbReference type="PANTHER" id="PTHR24291:SF50">
    <property type="entry name" value="BIFUNCTIONAL ALBAFLAVENONE MONOOXYGENASE_TERPENE SYNTHASE"/>
    <property type="match status" value="1"/>
</dbReference>
<keyword evidence="9" id="KW-1185">Reference proteome</keyword>
<evidence type="ECO:0000256" key="2">
    <source>
        <dbReference type="ARBA" id="ARBA00022617"/>
    </source>
</evidence>
<evidence type="ECO:0000256" key="7">
    <source>
        <dbReference type="RuleBase" id="RU000461"/>
    </source>
</evidence>
<dbReference type="Pfam" id="PF00067">
    <property type="entry name" value="p450"/>
    <property type="match status" value="1"/>
</dbReference>
<protein>
    <submittedName>
        <fullName evidence="8">Cytochrome P450</fullName>
    </submittedName>
</protein>
<dbReference type="InterPro" id="IPR002401">
    <property type="entry name" value="Cyt_P450_E_grp-I"/>
</dbReference>